<dbReference type="PANTHER" id="PTHR42037">
    <property type="match status" value="1"/>
</dbReference>
<dbReference type="Proteomes" id="UP000829685">
    <property type="component" value="Unassembled WGS sequence"/>
</dbReference>
<evidence type="ECO:0000313" key="3">
    <source>
        <dbReference type="Proteomes" id="UP000829685"/>
    </source>
</evidence>
<dbReference type="AlphaFoldDB" id="A0A9P9WC90"/>
<proteinExistence type="predicted"/>
<reference evidence="2" key="1">
    <citation type="submission" date="2021-03" db="EMBL/GenBank/DDBJ databases">
        <title>Revisited historic fungal species revealed as producer of novel bioactive compounds through whole genome sequencing and comparative genomics.</title>
        <authorList>
            <person name="Vignolle G.A."/>
            <person name="Hochenegger N."/>
            <person name="Mach R.L."/>
            <person name="Mach-Aigner A.R."/>
            <person name="Javad Rahimi M."/>
            <person name="Salim K.A."/>
            <person name="Chan C.M."/>
            <person name="Lim L.B.L."/>
            <person name="Cai F."/>
            <person name="Druzhinina I.S."/>
            <person name="U'Ren J.M."/>
            <person name="Derntl C."/>
        </authorList>
    </citation>
    <scope>NUCLEOTIDE SEQUENCE</scope>
    <source>
        <strain evidence="2">TUCIM 5799</strain>
    </source>
</reference>
<keyword evidence="3" id="KW-1185">Reference proteome</keyword>
<sequence>MSQASIWKRKRICSNFSEYCRESSGGDASLKILLTVSGIPAKLRQPNFSTAHGSPFGRDSPNNFAEAGLSLSPEYSMARKRSRRSRTDSAPTPKPAGCAPIGPPRLDKYSALLSRFYENLTILHAYDPVRGDHTREKREKGSKGFLTDLAFLCEYEKGGNACTGLGLQDFDGSFIYWVAANSDPKKKIAPFLKSVLDDLRGISHIPPDGREARQELLLIRCIEYAHRKVQQLRGLLLRNISECLSRVQNPGLAEWLQGFQQVSEHVALCKLAYELRKAHEVKQLELMAREPTYYRSPEDRKSPFLRVKHYIGRLSHYPRVVMRLIEELPLVEELVSFHIRVESIPVSKCAIPPPVDNLTTLNGICNRMVHDQTDPWLPELKIEFERYGMLQRILKSQEDPIVPRVHAEIQVLDFFYSQGLKWAYGNKFVGCSKSACFCCQLYFRYHPARPIELQSHRKIWLAWGPISLEMGANDPGFVQQREILQKIIHEIRKDILNQIQDRRGPHTWHEDTRTGITSSMHSEENQSVHETTTAAKGLRAGRFTDKGSSMRSGNSKDTDQ</sequence>
<dbReference type="Pfam" id="PF14441">
    <property type="entry name" value="OTT_1508_deam"/>
    <property type="match status" value="1"/>
</dbReference>
<protein>
    <submittedName>
        <fullName evidence="2">Uncharacterized protein</fullName>
    </submittedName>
</protein>
<evidence type="ECO:0000256" key="1">
    <source>
        <dbReference type="SAM" id="MobiDB-lite"/>
    </source>
</evidence>
<dbReference type="PANTHER" id="PTHR42037:SF1">
    <property type="match status" value="1"/>
</dbReference>
<feature type="region of interest" description="Disordered" evidence="1">
    <location>
        <begin position="75"/>
        <end position="102"/>
    </location>
</feature>
<name>A0A9P9WC90_9PEZI</name>
<feature type="region of interest" description="Disordered" evidence="1">
    <location>
        <begin position="518"/>
        <end position="560"/>
    </location>
</feature>
<evidence type="ECO:0000313" key="2">
    <source>
        <dbReference type="EMBL" id="KAI1856412.1"/>
    </source>
</evidence>
<accession>A0A9P9WC90</accession>
<dbReference type="InterPro" id="IPR027796">
    <property type="entry name" value="OTT_1508_deam-like"/>
</dbReference>
<comment type="caution">
    <text evidence="2">The sequence shown here is derived from an EMBL/GenBank/DDBJ whole genome shotgun (WGS) entry which is preliminary data.</text>
</comment>
<dbReference type="EMBL" id="JAFIMR010000044">
    <property type="protein sequence ID" value="KAI1856412.1"/>
    <property type="molecule type" value="Genomic_DNA"/>
</dbReference>
<gene>
    <name evidence="2" type="ORF">JX265_011659</name>
</gene>
<organism evidence="2 3">
    <name type="scientific">Neoarthrinium moseri</name>
    <dbReference type="NCBI Taxonomy" id="1658444"/>
    <lineage>
        <taxon>Eukaryota</taxon>
        <taxon>Fungi</taxon>
        <taxon>Dikarya</taxon>
        <taxon>Ascomycota</taxon>
        <taxon>Pezizomycotina</taxon>
        <taxon>Sordariomycetes</taxon>
        <taxon>Xylariomycetidae</taxon>
        <taxon>Amphisphaeriales</taxon>
        <taxon>Apiosporaceae</taxon>
        <taxon>Neoarthrinium</taxon>
    </lineage>
</organism>